<evidence type="ECO:0000313" key="1">
    <source>
        <dbReference type="EMBL" id="KJY74950.1"/>
    </source>
</evidence>
<dbReference type="Pfam" id="PF13508">
    <property type="entry name" value="Acetyltransf_7"/>
    <property type="match status" value="1"/>
</dbReference>
<accession>A0A837G9M3</accession>
<protein>
    <submittedName>
        <fullName evidence="1">Uncharacterized protein</fullName>
    </submittedName>
</protein>
<proteinExistence type="predicted"/>
<sequence length="156" mass="18011">MKIREIHESDWDQVYQLMEDNMLEMQLELGLQWDGEAILNFYKRKSVIVIEQDHNILGFIAFHQSDDFHFIDSLQVVKQHQNGLLGGRLLKASLLHTQSLSKVKNVRCCVFENNPAESLYYAAGFQELSRTNGVLTLEAPLSQLAKRLRLKTEHAI</sequence>
<organism evidence="1">
    <name type="scientific">Vibrio coralliilyticus</name>
    <dbReference type="NCBI Taxonomy" id="190893"/>
    <lineage>
        <taxon>Bacteria</taxon>
        <taxon>Pseudomonadati</taxon>
        <taxon>Pseudomonadota</taxon>
        <taxon>Gammaproteobacteria</taxon>
        <taxon>Vibrionales</taxon>
        <taxon>Vibrionaceae</taxon>
        <taxon>Vibrio</taxon>
    </lineage>
</organism>
<dbReference type="InterPro" id="IPR016181">
    <property type="entry name" value="Acyl_CoA_acyltransferase"/>
</dbReference>
<reference evidence="1" key="1">
    <citation type="journal article" date="2015" name="BMC Genomics">
        <title>Genome mining reveals unlocked bioactive potential of marine Gram-negative bacteria.</title>
        <authorList>
            <person name="Machado H."/>
            <person name="Sonnenschein E.C."/>
            <person name="Melchiorsen J."/>
            <person name="Gram L."/>
        </authorList>
    </citation>
    <scope>NUCLEOTIDE SEQUENCE</scope>
    <source>
        <strain evidence="1">S2052</strain>
    </source>
</reference>
<dbReference type="CDD" id="cd04301">
    <property type="entry name" value="NAT_SF"/>
    <property type="match status" value="1"/>
</dbReference>
<dbReference type="GO" id="GO:0016747">
    <property type="term" value="F:acyltransferase activity, transferring groups other than amino-acyl groups"/>
    <property type="evidence" value="ECO:0007669"/>
    <property type="project" value="InterPro"/>
</dbReference>
<name>A0A837G9M3_9VIBR</name>
<dbReference type="AlphaFoldDB" id="A0A837G9M3"/>
<gene>
    <name evidence="1" type="ORF">TW71_08440</name>
</gene>
<dbReference type="SUPFAM" id="SSF55729">
    <property type="entry name" value="Acyl-CoA N-acyltransferases (Nat)"/>
    <property type="match status" value="1"/>
</dbReference>
<dbReference type="Gene3D" id="3.40.630.30">
    <property type="match status" value="1"/>
</dbReference>
<dbReference type="InterPro" id="IPR000182">
    <property type="entry name" value="GNAT_dom"/>
</dbReference>
<dbReference type="EMBL" id="JXXR01000008">
    <property type="protein sequence ID" value="KJY74950.1"/>
    <property type="molecule type" value="Genomic_DNA"/>
</dbReference>
<dbReference type="RefSeq" id="WP_045985551.1">
    <property type="nucleotide sequence ID" value="NZ_CP063053.1"/>
</dbReference>
<dbReference type="PROSITE" id="PS51186">
    <property type="entry name" value="GNAT"/>
    <property type="match status" value="1"/>
</dbReference>
<comment type="caution">
    <text evidence="1">The sequence shown here is derived from an EMBL/GenBank/DDBJ whole genome shotgun (WGS) entry which is preliminary data.</text>
</comment>